<evidence type="ECO:0000313" key="2">
    <source>
        <dbReference type="Proteomes" id="UP000046395"/>
    </source>
</evidence>
<evidence type="ECO:0000256" key="1">
    <source>
        <dbReference type="SAM" id="SignalP"/>
    </source>
</evidence>
<dbReference type="WBParaSite" id="TMUE_0000001451.1">
    <property type="protein sequence ID" value="TMUE_0000001451.1"/>
    <property type="gene ID" value="WBGene00297345"/>
</dbReference>
<evidence type="ECO:0000313" key="3">
    <source>
        <dbReference type="WBParaSite" id="TMUE_0000001451.1"/>
    </source>
</evidence>
<feature type="signal peptide" evidence="1">
    <location>
        <begin position="1"/>
        <end position="20"/>
    </location>
</feature>
<reference evidence="3" key="1">
    <citation type="submission" date="2019-12" db="UniProtKB">
        <authorList>
            <consortium name="WormBaseParasite"/>
        </authorList>
    </citation>
    <scope>IDENTIFICATION</scope>
</reference>
<sequence length="106" mass="12259">METFAVLYVVCLACIFAAKTEEEQQLMITRILKPTDGDKEMRSELFERINVAEKVCKEGKCKVLRDQLVAGAEISDFAKVTKEYDTCMDDCRVVKQFSDERFIYLE</sequence>
<keyword evidence="1" id="KW-0732">Signal</keyword>
<keyword evidence="2" id="KW-1185">Reference proteome</keyword>
<protein>
    <submittedName>
        <fullName evidence="3">Uncharacterized protein</fullName>
    </submittedName>
</protein>
<accession>A0A5S6Q2J8</accession>
<name>A0A5S6Q2J8_TRIMR</name>
<feature type="chain" id="PRO_5024347326" evidence="1">
    <location>
        <begin position="21"/>
        <end position="106"/>
    </location>
</feature>
<dbReference type="AlphaFoldDB" id="A0A5S6Q2J8"/>
<proteinExistence type="predicted"/>
<organism evidence="2 3">
    <name type="scientific">Trichuris muris</name>
    <name type="common">Mouse whipworm</name>
    <dbReference type="NCBI Taxonomy" id="70415"/>
    <lineage>
        <taxon>Eukaryota</taxon>
        <taxon>Metazoa</taxon>
        <taxon>Ecdysozoa</taxon>
        <taxon>Nematoda</taxon>
        <taxon>Enoplea</taxon>
        <taxon>Dorylaimia</taxon>
        <taxon>Trichinellida</taxon>
        <taxon>Trichuridae</taxon>
        <taxon>Trichuris</taxon>
    </lineage>
</organism>
<dbReference type="Proteomes" id="UP000046395">
    <property type="component" value="Unassembled WGS sequence"/>
</dbReference>